<feature type="transmembrane region" description="Helical" evidence="12">
    <location>
        <begin position="40"/>
        <end position="62"/>
    </location>
</feature>
<feature type="transmembrane region" description="Helical" evidence="12">
    <location>
        <begin position="68"/>
        <end position="91"/>
    </location>
</feature>
<proteinExistence type="inferred from homology"/>
<dbReference type="GO" id="GO:0016324">
    <property type="term" value="C:apical plasma membrane"/>
    <property type="evidence" value="ECO:0007669"/>
    <property type="project" value="UniProtKB-SubCell"/>
</dbReference>
<feature type="transmembrane region" description="Helical" evidence="12">
    <location>
        <begin position="103"/>
        <end position="130"/>
    </location>
</feature>
<name>A0AAD5FPZ4_SILAS</name>
<feature type="transmembrane region" description="Helical" evidence="12">
    <location>
        <begin position="142"/>
        <end position="161"/>
    </location>
</feature>
<comment type="subunit">
    <text evidence="2">Forms oligomers.</text>
</comment>
<evidence type="ECO:0000259" key="13">
    <source>
        <dbReference type="PROSITE" id="PS51225"/>
    </source>
</evidence>
<feature type="domain" description="MARVEL" evidence="13">
    <location>
        <begin position="33"/>
        <end position="164"/>
    </location>
</feature>
<evidence type="ECO:0000256" key="3">
    <source>
        <dbReference type="ARBA" id="ARBA00022475"/>
    </source>
</evidence>
<evidence type="ECO:0000313" key="14">
    <source>
        <dbReference type="EMBL" id="KAI5623968.1"/>
    </source>
</evidence>
<dbReference type="EMBL" id="MU551596">
    <property type="protein sequence ID" value="KAI5623968.1"/>
    <property type="molecule type" value="Genomic_DNA"/>
</dbReference>
<evidence type="ECO:0000256" key="7">
    <source>
        <dbReference type="ARBA" id="ARBA00034721"/>
    </source>
</evidence>
<evidence type="ECO:0000256" key="10">
    <source>
        <dbReference type="ARBA" id="ARBA00050050"/>
    </source>
</evidence>
<keyword evidence="5 12" id="KW-1133">Transmembrane helix</keyword>
<evidence type="ECO:0000256" key="4">
    <source>
        <dbReference type="ARBA" id="ARBA00022692"/>
    </source>
</evidence>
<comment type="caution">
    <text evidence="14">The sequence shown here is derived from an EMBL/GenBank/DDBJ whole genome shotgun (WGS) entry which is preliminary data.</text>
</comment>
<dbReference type="PRINTS" id="PR01884">
    <property type="entry name" value="MALPROTEIN"/>
</dbReference>
<keyword evidence="6 11" id="KW-0472">Membrane</keyword>
<reference evidence="14" key="1">
    <citation type="submission" date="2018-07" db="EMBL/GenBank/DDBJ databases">
        <title>Comparative genomics of catfishes provides insights into carnivory and benthic adaptation.</title>
        <authorList>
            <person name="Zhang Y."/>
            <person name="Wang D."/>
            <person name="Peng Z."/>
            <person name="Zheng S."/>
            <person name="Shao F."/>
            <person name="Tao W."/>
        </authorList>
    </citation>
    <scope>NUCLEOTIDE SEQUENCE</scope>
    <source>
        <strain evidence="14">Chongqing</strain>
    </source>
</reference>
<dbReference type="GO" id="GO:0042552">
    <property type="term" value="P:myelination"/>
    <property type="evidence" value="ECO:0007669"/>
    <property type="project" value="TreeGrafter"/>
</dbReference>
<comment type="similarity">
    <text evidence="7">Belongs to the MAL family.</text>
</comment>
<evidence type="ECO:0000256" key="5">
    <source>
        <dbReference type="ARBA" id="ARBA00022989"/>
    </source>
</evidence>
<keyword evidence="4 11" id="KW-0812">Transmembrane</keyword>
<organism evidence="14 15">
    <name type="scientific">Silurus asotus</name>
    <name type="common">Amur catfish</name>
    <name type="synonym">Parasilurus asotus</name>
    <dbReference type="NCBI Taxonomy" id="30991"/>
    <lineage>
        <taxon>Eukaryota</taxon>
        <taxon>Metazoa</taxon>
        <taxon>Chordata</taxon>
        <taxon>Craniata</taxon>
        <taxon>Vertebrata</taxon>
        <taxon>Euteleostomi</taxon>
        <taxon>Actinopterygii</taxon>
        <taxon>Neopterygii</taxon>
        <taxon>Teleostei</taxon>
        <taxon>Ostariophysi</taxon>
        <taxon>Siluriformes</taxon>
        <taxon>Siluridae</taxon>
        <taxon>Silurus</taxon>
    </lineage>
</organism>
<evidence type="ECO:0000256" key="6">
    <source>
        <dbReference type="ARBA" id="ARBA00023136"/>
    </source>
</evidence>
<dbReference type="GO" id="GO:0019911">
    <property type="term" value="F:structural constituent of myelin sheath"/>
    <property type="evidence" value="ECO:0007669"/>
    <property type="project" value="TreeGrafter"/>
</dbReference>
<keyword evidence="15" id="KW-1185">Reference proteome</keyword>
<sequence>MADFPGKVNTQTSSPQSQTEPMNIMNISVDFNFIKSVTGILLLVEIAFGLLVWALISSAFYWHPPAYGWVLFVSITLWILTLALFTMLILGIRLKLPSIPWPITLLVFYVVASALYFTAFLANVVLIHYYRDATYNHLAAGAFFSVCVTVAYIASAAFAYLEWKGDGGNAAMTTVPV</sequence>
<evidence type="ECO:0000256" key="8">
    <source>
        <dbReference type="ARBA" id="ARBA00049979"/>
    </source>
</evidence>
<comment type="subcellular location">
    <subcellularLocation>
        <location evidence="1">Apical cell membrane</location>
        <topology evidence="1">Multi-pass membrane protein</topology>
    </subcellularLocation>
    <subcellularLocation>
        <location evidence="8">Myelin membrane</location>
        <topology evidence="8">Multi-pass membrane protein</topology>
    </subcellularLocation>
</comment>
<dbReference type="GO" id="GO:0043209">
    <property type="term" value="C:myelin sheath"/>
    <property type="evidence" value="ECO:0007669"/>
    <property type="project" value="UniProtKB-SubCell"/>
</dbReference>
<dbReference type="PROSITE" id="PS51225">
    <property type="entry name" value="MARVEL"/>
    <property type="match status" value="1"/>
</dbReference>
<evidence type="ECO:0000256" key="9">
    <source>
        <dbReference type="ARBA" id="ARBA00050024"/>
    </source>
</evidence>
<gene>
    <name evidence="14" type="ORF">C0J50_16649</name>
</gene>
<dbReference type="InterPro" id="IPR013295">
    <property type="entry name" value="MAL"/>
</dbReference>
<evidence type="ECO:0000313" key="15">
    <source>
        <dbReference type="Proteomes" id="UP001205998"/>
    </source>
</evidence>
<dbReference type="InterPro" id="IPR050578">
    <property type="entry name" value="MARVEL-CKLF_proteins"/>
</dbReference>
<dbReference type="Pfam" id="PF01284">
    <property type="entry name" value="MARVEL"/>
    <property type="match status" value="1"/>
</dbReference>
<evidence type="ECO:0000256" key="1">
    <source>
        <dbReference type="ARBA" id="ARBA00004424"/>
    </source>
</evidence>
<dbReference type="PANTHER" id="PTHR22776">
    <property type="entry name" value="MARVEL-CONTAINING POTENTIAL LIPID RAFT-ASSOCIATED PROTEIN"/>
    <property type="match status" value="1"/>
</dbReference>
<evidence type="ECO:0000256" key="12">
    <source>
        <dbReference type="SAM" id="Phobius"/>
    </source>
</evidence>
<evidence type="ECO:0000256" key="11">
    <source>
        <dbReference type="PROSITE-ProRule" id="PRU00581"/>
    </source>
</evidence>
<protein>
    <recommendedName>
        <fullName evidence="9">Plasmolipin</fullName>
    </recommendedName>
    <alternativeName>
        <fullName evidence="10">Plasma membrane proteolipid</fullName>
    </alternativeName>
</protein>
<dbReference type="InterPro" id="IPR008253">
    <property type="entry name" value="Marvel"/>
</dbReference>
<keyword evidence="3" id="KW-1003">Cell membrane</keyword>
<evidence type="ECO:0000256" key="2">
    <source>
        <dbReference type="ARBA" id="ARBA00011815"/>
    </source>
</evidence>
<accession>A0AAD5FPZ4</accession>
<dbReference type="Proteomes" id="UP001205998">
    <property type="component" value="Unassembled WGS sequence"/>
</dbReference>
<dbReference type="PANTHER" id="PTHR22776:SF9">
    <property type="entry name" value="PLASMOLIPIN"/>
    <property type="match status" value="1"/>
</dbReference>
<dbReference type="AlphaFoldDB" id="A0AAD5FPZ4"/>